<accession>A0ABQ4WQ66</accession>
<comment type="caution">
    <text evidence="2">The sequence shown here is derived from an EMBL/GenBank/DDBJ whole genome shotgun (WGS) entry which is preliminary data.</text>
</comment>
<name>A0ABQ4WQ66_9ASTR</name>
<keyword evidence="3" id="KW-1185">Reference proteome</keyword>
<dbReference type="Proteomes" id="UP001151760">
    <property type="component" value="Unassembled WGS sequence"/>
</dbReference>
<reference evidence="2" key="2">
    <citation type="submission" date="2022-01" db="EMBL/GenBank/DDBJ databases">
        <authorList>
            <person name="Yamashiro T."/>
            <person name="Shiraishi A."/>
            <person name="Satake H."/>
            <person name="Nakayama K."/>
        </authorList>
    </citation>
    <scope>NUCLEOTIDE SEQUENCE</scope>
</reference>
<gene>
    <name evidence="2" type="ORF">Tco_0628325</name>
</gene>
<sequence length="128" mass="14516">MFSFEKVILVVVNLVVGYLEMEVVKARVLCKKTCIGVHLSIQRWEYGCECNTGMNIHVLQEGSKEWDNQRDVLEVVEVLLEEDILDEEVAMMDGVFEGAFRALGDDLVIWGRSLEMKALVDVMEVYGG</sequence>
<proteinExistence type="predicted"/>
<organism evidence="2 3">
    <name type="scientific">Tanacetum coccineum</name>
    <dbReference type="NCBI Taxonomy" id="301880"/>
    <lineage>
        <taxon>Eukaryota</taxon>
        <taxon>Viridiplantae</taxon>
        <taxon>Streptophyta</taxon>
        <taxon>Embryophyta</taxon>
        <taxon>Tracheophyta</taxon>
        <taxon>Spermatophyta</taxon>
        <taxon>Magnoliopsida</taxon>
        <taxon>eudicotyledons</taxon>
        <taxon>Gunneridae</taxon>
        <taxon>Pentapetalae</taxon>
        <taxon>asterids</taxon>
        <taxon>campanulids</taxon>
        <taxon>Asterales</taxon>
        <taxon>Asteraceae</taxon>
        <taxon>Asteroideae</taxon>
        <taxon>Anthemideae</taxon>
        <taxon>Anthemidinae</taxon>
        <taxon>Tanacetum</taxon>
    </lineage>
</organism>
<reference evidence="2" key="1">
    <citation type="journal article" date="2022" name="Int. J. Mol. Sci.">
        <title>Draft Genome of Tanacetum Coccineum: Genomic Comparison of Closely Related Tanacetum-Family Plants.</title>
        <authorList>
            <person name="Yamashiro T."/>
            <person name="Shiraishi A."/>
            <person name="Nakayama K."/>
            <person name="Satake H."/>
        </authorList>
    </citation>
    <scope>NUCLEOTIDE SEQUENCE</scope>
</reference>
<dbReference type="EMBL" id="BQNB010008837">
    <property type="protein sequence ID" value="GJS54963.1"/>
    <property type="molecule type" value="Genomic_DNA"/>
</dbReference>
<feature type="signal peptide" evidence="1">
    <location>
        <begin position="1"/>
        <end position="26"/>
    </location>
</feature>
<evidence type="ECO:0000256" key="1">
    <source>
        <dbReference type="SAM" id="SignalP"/>
    </source>
</evidence>
<evidence type="ECO:0000313" key="3">
    <source>
        <dbReference type="Proteomes" id="UP001151760"/>
    </source>
</evidence>
<protein>
    <submittedName>
        <fullName evidence="2">Uncharacterized protein</fullName>
    </submittedName>
</protein>
<evidence type="ECO:0000313" key="2">
    <source>
        <dbReference type="EMBL" id="GJS54963.1"/>
    </source>
</evidence>
<keyword evidence="1" id="KW-0732">Signal</keyword>
<feature type="chain" id="PRO_5046812388" evidence="1">
    <location>
        <begin position="27"/>
        <end position="128"/>
    </location>
</feature>